<dbReference type="GO" id="GO:0016491">
    <property type="term" value="F:oxidoreductase activity"/>
    <property type="evidence" value="ECO:0007669"/>
    <property type="project" value="UniProtKB-KW"/>
</dbReference>
<keyword evidence="6" id="KW-1133">Transmembrane helix</keyword>
<dbReference type="InterPro" id="IPR017896">
    <property type="entry name" value="4Fe4S_Fe-S-bd"/>
</dbReference>
<proteinExistence type="predicted"/>
<evidence type="ECO:0000256" key="7">
    <source>
        <dbReference type="ARBA" id="ARBA00023002"/>
    </source>
</evidence>
<keyword evidence="4" id="KW-0812">Transmembrane</keyword>
<keyword evidence="10" id="KW-0472">Membrane</keyword>
<sequence>MHGSGAEISREVFWNILGPGFPTEQVLLYVLVVIAFLLFFHGLARSGFFTRMKAITSAKGSDVERVNNPWDRFWYMVTDVFGHRKILREPYQGVFHLFIFWGFVALAITTAIVFLQADIIWPIWHVWFMEGNFYLGLSLFADVFGLVAIVGILMAMARRYFMKPKWLDEKGEDKVILWFILAILVTGFVVEALRIQATETDPASPMNPYIWFSPVGRTIAFLFSGMSMDALRDTHVVLWWTHVLGALGFIVFIAYSKLLHIIMTPVNIFLRPDTPQPPIRVMPPEMFENAETFGIHNLEEYSWKDLFDTEACMRCGRCVEVCPAFNTDKPLLPRDVIQNLRTYMENKAKFALDADGNYRIIPDEEYTGPALIGDGIEKDTIWACTTCMACVEACPAYILQFPKLIDLRRYLVMMESDFPAEVMDVFKGMENNSNPWSIGAHSRADWAKGLDVPLLSEKGEAEYLFYVGCAGAFDDLNKKVAVSLVKIFKAAGLDFAILGTEEGCCGDSAKKIGNEYVYQALAMANIETFKAYNVSKIITMCPHGYTVLKHDYKELGGSFQVFHYTEILDKLIKQGKITLKQPIENLGTITYHDSCYLGRYNKIYDQPRDILKALKSGSLVEMKSHHAKSFCCGAGGGRMWMEEDLGTRINQKRTQEAEASGAKTICTACPFCYTMISDGIKELDLSEKLQAFDIAQLVAKAAGLDQKTNKAGGEGEQEAAN</sequence>
<name>A0A485LVK6_9ZZZZ</name>
<dbReference type="GO" id="GO:0051539">
    <property type="term" value="F:4 iron, 4 sulfur cluster binding"/>
    <property type="evidence" value="ECO:0007669"/>
    <property type="project" value="UniProtKB-KW"/>
</dbReference>
<evidence type="ECO:0000256" key="5">
    <source>
        <dbReference type="ARBA" id="ARBA00022723"/>
    </source>
</evidence>
<dbReference type="InterPro" id="IPR009051">
    <property type="entry name" value="Helical_ferredxn"/>
</dbReference>
<dbReference type="AlphaFoldDB" id="A0A485LVK6"/>
<dbReference type="EMBL" id="CAADRM010000035">
    <property type="protein sequence ID" value="VFU12198.1"/>
    <property type="molecule type" value="Genomic_DNA"/>
</dbReference>
<keyword evidence="2" id="KW-1003">Cell membrane</keyword>
<dbReference type="InterPro" id="IPR036197">
    <property type="entry name" value="NarG-like_sf"/>
</dbReference>
<evidence type="ECO:0000256" key="4">
    <source>
        <dbReference type="ARBA" id="ARBA00022692"/>
    </source>
</evidence>
<evidence type="ECO:0000256" key="1">
    <source>
        <dbReference type="ARBA" id="ARBA00004651"/>
    </source>
</evidence>
<evidence type="ECO:0000256" key="2">
    <source>
        <dbReference type="ARBA" id="ARBA00022475"/>
    </source>
</evidence>
<keyword evidence="3" id="KW-0004">4Fe-4S</keyword>
<dbReference type="SUPFAM" id="SSF46548">
    <property type="entry name" value="alpha-helical ferredoxin"/>
    <property type="match status" value="1"/>
</dbReference>
<gene>
    <name evidence="12" type="primary">eqoA</name>
    <name evidence="12" type="ORF">SCFA_130008</name>
</gene>
<dbReference type="GO" id="GO:0046872">
    <property type="term" value="F:metal ion binding"/>
    <property type="evidence" value="ECO:0007669"/>
    <property type="project" value="UniProtKB-KW"/>
</dbReference>
<keyword evidence="9" id="KW-0411">Iron-sulfur</keyword>
<evidence type="ECO:0000256" key="10">
    <source>
        <dbReference type="ARBA" id="ARBA00023136"/>
    </source>
</evidence>
<dbReference type="Pfam" id="PF02665">
    <property type="entry name" value="Nitrate_red_gam"/>
    <property type="match status" value="1"/>
</dbReference>
<keyword evidence="8" id="KW-0408">Iron</keyword>
<dbReference type="EC" id="1.18.-.-" evidence="12"/>
<keyword evidence="7 12" id="KW-0560">Oxidoreductase</keyword>
<accession>A0A485LVK6</accession>
<evidence type="ECO:0000256" key="6">
    <source>
        <dbReference type="ARBA" id="ARBA00022989"/>
    </source>
</evidence>
<evidence type="ECO:0000256" key="8">
    <source>
        <dbReference type="ARBA" id="ARBA00023004"/>
    </source>
</evidence>
<evidence type="ECO:0000256" key="3">
    <source>
        <dbReference type="ARBA" id="ARBA00022485"/>
    </source>
</evidence>
<dbReference type="PANTHER" id="PTHR43255:SF1">
    <property type="entry name" value="IRON-SULFUR-BINDING OXIDOREDUCTASE FADF-RELATED"/>
    <property type="match status" value="1"/>
</dbReference>
<keyword evidence="5" id="KW-0479">Metal-binding</keyword>
<evidence type="ECO:0000313" key="12">
    <source>
        <dbReference type="EMBL" id="VFU12198.1"/>
    </source>
</evidence>
<dbReference type="SUPFAM" id="SSF103501">
    <property type="entry name" value="Respiratory nitrate reductase 1 gamma chain"/>
    <property type="match status" value="1"/>
</dbReference>
<feature type="domain" description="4Fe-4S ferredoxin-type" evidence="11">
    <location>
        <begin position="374"/>
        <end position="404"/>
    </location>
</feature>
<dbReference type="Pfam" id="PF13183">
    <property type="entry name" value="Fer4_8"/>
    <property type="match status" value="1"/>
</dbReference>
<dbReference type="PANTHER" id="PTHR43255">
    <property type="entry name" value="IRON-SULFUR-BINDING OXIDOREDUCTASE FADF-RELATED-RELATED"/>
    <property type="match status" value="1"/>
</dbReference>
<evidence type="ECO:0000256" key="9">
    <source>
        <dbReference type="ARBA" id="ARBA00023014"/>
    </source>
</evidence>
<dbReference type="InterPro" id="IPR023234">
    <property type="entry name" value="NarG-like_domain"/>
</dbReference>
<dbReference type="Pfam" id="PF02754">
    <property type="entry name" value="CCG"/>
    <property type="match status" value="2"/>
</dbReference>
<dbReference type="InterPro" id="IPR004017">
    <property type="entry name" value="Cys_rich_dom"/>
</dbReference>
<evidence type="ECO:0000259" key="11">
    <source>
        <dbReference type="PROSITE" id="PS51379"/>
    </source>
</evidence>
<dbReference type="PROSITE" id="PS51379">
    <property type="entry name" value="4FE4S_FER_2"/>
    <property type="match status" value="2"/>
</dbReference>
<reference evidence="12" key="1">
    <citation type="submission" date="2019-03" db="EMBL/GenBank/DDBJ databases">
        <authorList>
            <person name="Hao L."/>
        </authorList>
    </citation>
    <scope>NUCLEOTIDE SEQUENCE</scope>
</reference>
<dbReference type="PROSITE" id="PS00198">
    <property type="entry name" value="4FE4S_FER_1"/>
    <property type="match status" value="1"/>
</dbReference>
<dbReference type="GO" id="GO:0005886">
    <property type="term" value="C:plasma membrane"/>
    <property type="evidence" value="ECO:0007669"/>
    <property type="project" value="UniProtKB-SubCell"/>
</dbReference>
<protein>
    <submittedName>
        <fullName evidence="12">Membrane-bound EtfBA:quinone oxidoreductase (Fe-S oxidoreductase)</fullName>
        <ecNumber evidence="12">1.18.-.-</ecNumber>
    </submittedName>
</protein>
<dbReference type="Gene3D" id="1.10.1060.10">
    <property type="entry name" value="Alpha-helical ferredoxin"/>
    <property type="match status" value="1"/>
</dbReference>
<dbReference type="InterPro" id="IPR051460">
    <property type="entry name" value="HdrC_iron-sulfur_subunit"/>
</dbReference>
<comment type="subcellular location">
    <subcellularLocation>
        <location evidence="1">Cell membrane</location>
        <topology evidence="1">Multi-pass membrane protein</topology>
    </subcellularLocation>
</comment>
<feature type="domain" description="4Fe-4S ferredoxin-type" evidence="11">
    <location>
        <begin position="303"/>
        <end position="330"/>
    </location>
</feature>
<organism evidence="12">
    <name type="scientific">anaerobic digester metagenome</name>
    <dbReference type="NCBI Taxonomy" id="1263854"/>
    <lineage>
        <taxon>unclassified sequences</taxon>
        <taxon>metagenomes</taxon>
        <taxon>ecological metagenomes</taxon>
    </lineage>
</organism>
<dbReference type="InterPro" id="IPR017900">
    <property type="entry name" value="4Fe4S_Fe_S_CS"/>
</dbReference>
<dbReference type="Gene3D" id="1.20.950.20">
    <property type="entry name" value="Transmembrane di-heme cytochromes, Chain C"/>
    <property type="match status" value="1"/>
</dbReference>